<organism evidence="1 2">
    <name type="scientific">Caerostris extrusa</name>
    <name type="common">Bark spider</name>
    <name type="synonym">Caerostris bankana</name>
    <dbReference type="NCBI Taxonomy" id="172846"/>
    <lineage>
        <taxon>Eukaryota</taxon>
        <taxon>Metazoa</taxon>
        <taxon>Ecdysozoa</taxon>
        <taxon>Arthropoda</taxon>
        <taxon>Chelicerata</taxon>
        <taxon>Arachnida</taxon>
        <taxon>Araneae</taxon>
        <taxon>Araneomorphae</taxon>
        <taxon>Entelegynae</taxon>
        <taxon>Araneoidea</taxon>
        <taxon>Araneidae</taxon>
        <taxon>Caerostris</taxon>
    </lineage>
</organism>
<dbReference type="EMBL" id="BPLR01020300">
    <property type="protein sequence ID" value="GIX77138.1"/>
    <property type="molecule type" value="Genomic_DNA"/>
</dbReference>
<evidence type="ECO:0000313" key="1">
    <source>
        <dbReference type="EMBL" id="GIX77138.1"/>
    </source>
</evidence>
<comment type="caution">
    <text evidence="1">The sequence shown here is derived from an EMBL/GenBank/DDBJ whole genome shotgun (WGS) entry which is preliminary data.</text>
</comment>
<accession>A0AAV4MXX7</accession>
<dbReference type="AlphaFoldDB" id="A0AAV4MXX7"/>
<sequence length="119" mass="13836">MSSPNDEDVMPFFHSNESCYPKSTMVSSAGNHLTKNCTLPIKIPKICMNCSGYHTAFWRGYLRFIRKSLTKEFFFNHSHKQNPKLILWNPLIKIPTKEGSSSFFRTVFIKPLVLRHHCT</sequence>
<gene>
    <name evidence="1" type="ORF">CEXT_342151</name>
</gene>
<evidence type="ECO:0000313" key="2">
    <source>
        <dbReference type="Proteomes" id="UP001054945"/>
    </source>
</evidence>
<reference evidence="1 2" key="1">
    <citation type="submission" date="2021-06" db="EMBL/GenBank/DDBJ databases">
        <title>Caerostris extrusa draft genome.</title>
        <authorList>
            <person name="Kono N."/>
            <person name="Arakawa K."/>
        </authorList>
    </citation>
    <scope>NUCLEOTIDE SEQUENCE [LARGE SCALE GENOMIC DNA]</scope>
</reference>
<dbReference type="Proteomes" id="UP001054945">
    <property type="component" value="Unassembled WGS sequence"/>
</dbReference>
<proteinExistence type="predicted"/>
<name>A0AAV4MXX7_CAEEX</name>
<protein>
    <submittedName>
        <fullName evidence="1">Uncharacterized protein</fullName>
    </submittedName>
</protein>
<keyword evidence="2" id="KW-1185">Reference proteome</keyword>